<feature type="transmembrane region" description="Helical" evidence="6">
    <location>
        <begin position="458"/>
        <end position="478"/>
    </location>
</feature>
<reference evidence="8" key="1">
    <citation type="submission" date="2020-05" db="EMBL/GenBank/DDBJ databases">
        <authorList>
            <person name="Chiriac C."/>
            <person name="Salcher M."/>
            <person name="Ghai R."/>
            <person name="Kavagutti S V."/>
        </authorList>
    </citation>
    <scope>NUCLEOTIDE SEQUENCE</scope>
</reference>
<feature type="transmembrane region" description="Helical" evidence="6">
    <location>
        <begin position="373"/>
        <end position="397"/>
    </location>
</feature>
<keyword evidence="5 6" id="KW-0472">Membrane</keyword>
<dbReference type="PANTHER" id="PTHR34820">
    <property type="entry name" value="INNER MEMBRANE PROTEIN YEBZ"/>
    <property type="match status" value="1"/>
</dbReference>
<dbReference type="Pfam" id="PF09678">
    <property type="entry name" value="Caa3_CtaG"/>
    <property type="match status" value="1"/>
</dbReference>
<feature type="transmembrane region" description="Helical" evidence="6">
    <location>
        <begin position="123"/>
        <end position="140"/>
    </location>
</feature>
<feature type="transmembrane region" description="Helical" evidence="6">
    <location>
        <begin position="256"/>
        <end position="274"/>
    </location>
</feature>
<dbReference type="GO" id="GO:0006825">
    <property type="term" value="P:copper ion transport"/>
    <property type="evidence" value="ECO:0007669"/>
    <property type="project" value="InterPro"/>
</dbReference>
<evidence type="ECO:0000256" key="4">
    <source>
        <dbReference type="ARBA" id="ARBA00022989"/>
    </source>
</evidence>
<feature type="transmembrane region" description="Helical" evidence="6">
    <location>
        <begin position="189"/>
        <end position="210"/>
    </location>
</feature>
<dbReference type="Pfam" id="PF05425">
    <property type="entry name" value="CopD"/>
    <property type="match status" value="1"/>
</dbReference>
<feature type="transmembrane region" description="Helical" evidence="6">
    <location>
        <begin position="152"/>
        <end position="177"/>
    </location>
</feature>
<dbReference type="AlphaFoldDB" id="A0A6J6FTE6"/>
<dbReference type="InterPro" id="IPR032694">
    <property type="entry name" value="CopC/D"/>
</dbReference>
<dbReference type="GO" id="GO:0005886">
    <property type="term" value="C:plasma membrane"/>
    <property type="evidence" value="ECO:0007669"/>
    <property type="project" value="UniProtKB-SubCell"/>
</dbReference>
<keyword evidence="2" id="KW-1003">Cell membrane</keyword>
<dbReference type="InterPro" id="IPR008457">
    <property type="entry name" value="Cu-R_CopD_dom"/>
</dbReference>
<evidence type="ECO:0000313" key="8">
    <source>
        <dbReference type="EMBL" id="CAB4592326.1"/>
    </source>
</evidence>
<protein>
    <submittedName>
        <fullName evidence="8">Unannotated protein</fullName>
    </submittedName>
</protein>
<feature type="transmembrane region" description="Helical" evidence="6">
    <location>
        <begin position="544"/>
        <end position="565"/>
    </location>
</feature>
<gene>
    <name evidence="8" type="ORF">UFOPK1811_00244</name>
</gene>
<evidence type="ECO:0000256" key="1">
    <source>
        <dbReference type="ARBA" id="ARBA00004651"/>
    </source>
</evidence>
<sequence length="617" mass="67867">MKTEEINLILHFLAKFITLSSFITLIGILVGLAFLAPENKGYFQPSRLQKFLAPVSLAWLLSSIFFLMSEVAFILNTPISEVIDGNILRSFITQTTLGKLFEIQIVAALVCAFAAVRVKKTGGAVFLIFIAWIGGLAPYLESHGSGAGNHMLAIGLVIVHVAAISLWFGGVVALFLMSKSDREIARKRFTPLALWCVSAIALTGVVNAFIRIESFANIRSDYGVLVILKTGIFIFVLALAAYSRKKLGEQNFTKQLIQELILLTTVLVLGVFLGQGEPPAHSSADVVEAIGIKMPESPTLSRLLFEYEPDGLFLALLILAVALYVKGVMILSKRGDKWPIGRTVAFALGITAIDYAVNGGLGVYAQVAFSFHMISHMVLATLAPIGIVLGAPITLALRTLPIGRTQDERGVRGYAIAILHSRYSSIITHPVSALIIFEASLFALYFTNLFNWLMSYHFGHFFMGLHFLLSGILLFFVIIGVDPTPQKSPFIFRIVILFVAISIHAFFSVALISSSQLVDGGYFAEIARPWWPDFLADQKMGASIGWAMGEIPILLALIATFLQWIRADERDAKRIERNSNRARQFGEPDELDKYNQYLSGLNQRNGSPDKTDKEANN</sequence>
<feature type="transmembrane region" description="Helical" evidence="6">
    <location>
        <begin position="57"/>
        <end position="76"/>
    </location>
</feature>
<feature type="domain" description="Copper resistance protein D" evidence="7">
    <location>
        <begin position="186"/>
        <end position="269"/>
    </location>
</feature>
<keyword evidence="4 6" id="KW-1133">Transmembrane helix</keyword>
<comment type="subcellular location">
    <subcellularLocation>
        <location evidence="1">Cell membrane</location>
        <topology evidence="1">Multi-pass membrane protein</topology>
    </subcellularLocation>
</comment>
<dbReference type="EMBL" id="CAEZUJ010000006">
    <property type="protein sequence ID" value="CAB4592326.1"/>
    <property type="molecule type" value="Genomic_DNA"/>
</dbReference>
<evidence type="ECO:0000256" key="6">
    <source>
        <dbReference type="SAM" id="Phobius"/>
    </source>
</evidence>
<feature type="transmembrane region" description="Helical" evidence="6">
    <location>
        <begin position="12"/>
        <end position="36"/>
    </location>
</feature>
<feature type="transmembrane region" description="Helical" evidence="6">
    <location>
        <begin position="312"/>
        <end position="332"/>
    </location>
</feature>
<dbReference type="InterPro" id="IPR019108">
    <property type="entry name" value="Caa3_assmbl_CtaG-rel"/>
</dbReference>
<name>A0A6J6FTE6_9ZZZZ</name>
<proteinExistence type="predicted"/>
<feature type="transmembrane region" description="Helical" evidence="6">
    <location>
        <begin position="222"/>
        <end position="244"/>
    </location>
</feature>
<dbReference type="PANTHER" id="PTHR34820:SF4">
    <property type="entry name" value="INNER MEMBRANE PROTEIN YEBZ"/>
    <property type="match status" value="1"/>
</dbReference>
<organism evidence="8">
    <name type="scientific">freshwater metagenome</name>
    <dbReference type="NCBI Taxonomy" id="449393"/>
    <lineage>
        <taxon>unclassified sequences</taxon>
        <taxon>metagenomes</taxon>
        <taxon>ecological metagenomes</taxon>
    </lineage>
</organism>
<accession>A0A6J6FTE6</accession>
<evidence type="ECO:0000256" key="2">
    <source>
        <dbReference type="ARBA" id="ARBA00022475"/>
    </source>
</evidence>
<feature type="transmembrane region" description="Helical" evidence="6">
    <location>
        <begin position="344"/>
        <end position="367"/>
    </location>
</feature>
<evidence type="ECO:0000256" key="5">
    <source>
        <dbReference type="ARBA" id="ARBA00023136"/>
    </source>
</evidence>
<evidence type="ECO:0000259" key="7">
    <source>
        <dbReference type="Pfam" id="PF05425"/>
    </source>
</evidence>
<feature type="transmembrane region" description="Helical" evidence="6">
    <location>
        <begin position="426"/>
        <end position="446"/>
    </location>
</feature>
<feature type="transmembrane region" description="Helical" evidence="6">
    <location>
        <begin position="490"/>
        <end position="512"/>
    </location>
</feature>
<keyword evidence="3 6" id="KW-0812">Transmembrane</keyword>
<evidence type="ECO:0000256" key="3">
    <source>
        <dbReference type="ARBA" id="ARBA00022692"/>
    </source>
</evidence>